<evidence type="ECO:0000313" key="3">
    <source>
        <dbReference type="Proteomes" id="UP000502297"/>
    </source>
</evidence>
<feature type="chain" id="PRO_5026299880" description="DUF2845 domain-containing protein" evidence="1">
    <location>
        <begin position="20"/>
        <end position="97"/>
    </location>
</feature>
<organism evidence="2 3">
    <name type="scientific">Acinetobacter shaoyimingii</name>
    <dbReference type="NCBI Taxonomy" id="2715164"/>
    <lineage>
        <taxon>Bacteria</taxon>
        <taxon>Pseudomonadati</taxon>
        <taxon>Pseudomonadota</taxon>
        <taxon>Gammaproteobacteria</taxon>
        <taxon>Moraxellales</taxon>
        <taxon>Moraxellaceae</taxon>
        <taxon>Acinetobacter</taxon>
    </lineage>
</organism>
<evidence type="ECO:0000256" key="1">
    <source>
        <dbReference type="SAM" id="SignalP"/>
    </source>
</evidence>
<reference evidence="2 3" key="1">
    <citation type="submission" date="2020-03" db="EMBL/GenBank/DDBJ databases">
        <authorList>
            <person name="Zhu W."/>
        </authorList>
    </citation>
    <scope>NUCLEOTIDE SEQUENCE [LARGE SCALE GENOMIC DNA]</scope>
    <source>
        <strain evidence="2 3">323-1</strain>
    </source>
</reference>
<accession>A0A6G8RXW1</accession>
<name>A0A6G8RXW1_9GAMM</name>
<gene>
    <name evidence="2" type="ORF">G8E00_12430</name>
</gene>
<dbReference type="AlphaFoldDB" id="A0A6G8RXW1"/>
<evidence type="ECO:0000313" key="2">
    <source>
        <dbReference type="EMBL" id="QIO06690.1"/>
    </source>
</evidence>
<dbReference type="RefSeq" id="WP_166010246.1">
    <property type="nucleotide sequence ID" value="NZ_CP049801.1"/>
</dbReference>
<keyword evidence="1" id="KW-0732">Signal</keyword>
<proteinExistence type="predicted"/>
<evidence type="ECO:0008006" key="4">
    <source>
        <dbReference type="Google" id="ProtNLM"/>
    </source>
</evidence>
<protein>
    <recommendedName>
        <fullName evidence="4">DUF2845 domain-containing protein</fullName>
    </recommendedName>
</protein>
<dbReference type="Proteomes" id="UP000502297">
    <property type="component" value="Chromosome"/>
</dbReference>
<dbReference type="EMBL" id="CP049801">
    <property type="protein sequence ID" value="QIO06690.1"/>
    <property type="molecule type" value="Genomic_DNA"/>
</dbReference>
<dbReference type="KEGG" id="asha:G8E00_12430"/>
<keyword evidence="3" id="KW-1185">Reference proteome</keyword>
<feature type="signal peptide" evidence="1">
    <location>
        <begin position="1"/>
        <end position="19"/>
    </location>
</feature>
<sequence length="97" mass="10741">MNKLIALIFALSLSTLSYAIETTSFKTGTGQTLAIGDSLNDLIKRIAQSPDALRTVTLNHGGKERSAIIYDYSIGQVIYTITVLDERIIKIEWHNKS</sequence>